<dbReference type="CDD" id="cd13578">
    <property type="entry name" value="PBP2_Bug27"/>
    <property type="match status" value="1"/>
</dbReference>
<comment type="caution">
    <text evidence="2">The sequence shown here is derived from an EMBL/GenBank/DDBJ whole genome shotgun (WGS) entry which is preliminary data.</text>
</comment>
<dbReference type="Pfam" id="PF03401">
    <property type="entry name" value="TctC"/>
    <property type="match status" value="1"/>
</dbReference>
<dbReference type="Gene3D" id="3.40.190.10">
    <property type="entry name" value="Periplasmic binding protein-like II"/>
    <property type="match status" value="1"/>
</dbReference>
<dbReference type="Gene3D" id="3.40.190.150">
    <property type="entry name" value="Bordetella uptake gene, domain 1"/>
    <property type="match status" value="1"/>
</dbReference>
<keyword evidence="3" id="KW-1185">Reference proteome</keyword>
<dbReference type="InterPro" id="IPR042100">
    <property type="entry name" value="Bug_dom1"/>
</dbReference>
<comment type="similarity">
    <text evidence="1">Belongs to the UPF0065 (bug) family.</text>
</comment>
<dbReference type="Proteomes" id="UP000298180">
    <property type="component" value="Unassembled WGS sequence"/>
</dbReference>
<evidence type="ECO:0000256" key="1">
    <source>
        <dbReference type="ARBA" id="ARBA00006987"/>
    </source>
</evidence>
<dbReference type="AlphaFoldDB" id="A0A4Z0BXN8"/>
<organism evidence="2 3">
    <name type="scientific">Ramlibacter henchirensis</name>
    <dbReference type="NCBI Taxonomy" id="204072"/>
    <lineage>
        <taxon>Bacteria</taxon>
        <taxon>Pseudomonadati</taxon>
        <taxon>Pseudomonadota</taxon>
        <taxon>Betaproteobacteria</taxon>
        <taxon>Burkholderiales</taxon>
        <taxon>Comamonadaceae</taxon>
        <taxon>Ramlibacter</taxon>
    </lineage>
</organism>
<name>A0A4Z0BXN8_9BURK</name>
<dbReference type="PANTHER" id="PTHR42928">
    <property type="entry name" value="TRICARBOXYLATE-BINDING PROTEIN"/>
    <property type="match status" value="1"/>
</dbReference>
<sequence>MTLLARRAFLGGVGCFLLSSTRAADVLRVVVPYAAGGITDIGARVICEQLGNVLGQPVIVENRPGGGTRIGTSAVFAAKPDGNTVLLTNIAYSILPLVDPSVKYDALTAAAPVGIASVYPIAIVVNASLPVKTLREFVEYARKNPGKLSYGSAGPGSGAHLGGELFKSLTRTHLVHIPYRSTSAALLEVAAGRVDLTFDATAFELARTGKVKILAVSGTQRDPRMPDIPTVAEAGLKGMETNSWLGLFAPLGTPQPVIDRLNQALSVALQNDGLKARFRELGMVPTSGPPTALTDQVRHDTDLYRRVINEARLKFE</sequence>
<dbReference type="PIRSF" id="PIRSF017082">
    <property type="entry name" value="YflP"/>
    <property type="match status" value="1"/>
</dbReference>
<dbReference type="EMBL" id="SMLM01000002">
    <property type="protein sequence ID" value="TFZ02775.1"/>
    <property type="molecule type" value="Genomic_DNA"/>
</dbReference>
<evidence type="ECO:0000313" key="2">
    <source>
        <dbReference type="EMBL" id="TFZ02775.1"/>
    </source>
</evidence>
<protein>
    <submittedName>
        <fullName evidence="2">Tripartite tricarboxylate transporter substrate binding protein</fullName>
    </submittedName>
</protein>
<accession>A0A4Z0BXN8</accession>
<proteinExistence type="inferred from homology"/>
<dbReference type="PANTHER" id="PTHR42928:SF5">
    <property type="entry name" value="BLR1237 PROTEIN"/>
    <property type="match status" value="1"/>
</dbReference>
<dbReference type="SUPFAM" id="SSF53850">
    <property type="entry name" value="Periplasmic binding protein-like II"/>
    <property type="match status" value="1"/>
</dbReference>
<evidence type="ECO:0000313" key="3">
    <source>
        <dbReference type="Proteomes" id="UP000298180"/>
    </source>
</evidence>
<dbReference type="OrthoDB" id="8837964at2"/>
<gene>
    <name evidence="2" type="ORF">EZ313_16145</name>
</gene>
<dbReference type="InterPro" id="IPR005064">
    <property type="entry name" value="BUG"/>
</dbReference>
<reference evidence="2 3" key="1">
    <citation type="submission" date="2019-03" db="EMBL/GenBank/DDBJ databases">
        <title>Ramlibacter henchirensis DSM 14656, whole genome shotgun sequence.</title>
        <authorList>
            <person name="Zhang X."/>
            <person name="Feng G."/>
            <person name="Zhu H."/>
        </authorList>
    </citation>
    <scope>NUCLEOTIDE SEQUENCE [LARGE SCALE GENOMIC DNA]</scope>
    <source>
        <strain evidence="2 3">DSM 14656</strain>
    </source>
</reference>
<dbReference type="RefSeq" id="WP_135264299.1">
    <property type="nucleotide sequence ID" value="NZ_SMLM01000002.1"/>
</dbReference>